<name>A0AA88DU63_FICCA</name>
<reference evidence="1" key="1">
    <citation type="submission" date="2023-07" db="EMBL/GenBank/DDBJ databases">
        <title>draft genome sequence of fig (Ficus carica).</title>
        <authorList>
            <person name="Takahashi T."/>
            <person name="Nishimura K."/>
        </authorList>
    </citation>
    <scope>NUCLEOTIDE SEQUENCE</scope>
</reference>
<gene>
    <name evidence="1" type="ORF">TIFTF001_030954</name>
</gene>
<protein>
    <submittedName>
        <fullName evidence="1">Uncharacterized protein</fullName>
    </submittedName>
</protein>
<sequence length="90" mass="9018">MRAGLRGGGEGVGVGAQACIAIVGGVCPSHAADFSSLLLAFFPRWSDCIDGCSGIDEHGFAGGCNGSSFFFCMFSVFVCNKGGGFPSGPS</sequence>
<accession>A0AA88DU63</accession>
<evidence type="ECO:0000313" key="2">
    <source>
        <dbReference type="Proteomes" id="UP001187192"/>
    </source>
</evidence>
<proteinExistence type="predicted"/>
<keyword evidence="2" id="KW-1185">Reference proteome</keyword>
<dbReference type="AlphaFoldDB" id="A0AA88DU63"/>
<dbReference type="Proteomes" id="UP001187192">
    <property type="component" value="Unassembled WGS sequence"/>
</dbReference>
<organism evidence="1 2">
    <name type="scientific">Ficus carica</name>
    <name type="common">Common fig</name>
    <dbReference type="NCBI Taxonomy" id="3494"/>
    <lineage>
        <taxon>Eukaryota</taxon>
        <taxon>Viridiplantae</taxon>
        <taxon>Streptophyta</taxon>
        <taxon>Embryophyta</taxon>
        <taxon>Tracheophyta</taxon>
        <taxon>Spermatophyta</taxon>
        <taxon>Magnoliopsida</taxon>
        <taxon>eudicotyledons</taxon>
        <taxon>Gunneridae</taxon>
        <taxon>Pentapetalae</taxon>
        <taxon>rosids</taxon>
        <taxon>fabids</taxon>
        <taxon>Rosales</taxon>
        <taxon>Moraceae</taxon>
        <taxon>Ficeae</taxon>
        <taxon>Ficus</taxon>
    </lineage>
</organism>
<evidence type="ECO:0000313" key="1">
    <source>
        <dbReference type="EMBL" id="GMN61872.1"/>
    </source>
</evidence>
<dbReference type="EMBL" id="BTGU01000119">
    <property type="protein sequence ID" value="GMN61872.1"/>
    <property type="molecule type" value="Genomic_DNA"/>
</dbReference>
<comment type="caution">
    <text evidence="1">The sequence shown here is derived from an EMBL/GenBank/DDBJ whole genome shotgun (WGS) entry which is preliminary data.</text>
</comment>